<dbReference type="GO" id="GO:0004150">
    <property type="term" value="F:dihydroneopterin aldolase activity"/>
    <property type="evidence" value="ECO:0007669"/>
    <property type="project" value="UniProtKB-UniRule"/>
</dbReference>
<name>A0A3C1KL26_9GAMM</name>
<comment type="caution">
    <text evidence="10">The sequence shown here is derived from an EMBL/GenBank/DDBJ whole genome shotgun (WGS) entry which is preliminary data.</text>
</comment>
<sequence>MVDIVFIRELRADAVIGVYDWERGIRQTLLIDLEMAWDNRPAAEGDAIARALDYAAVSQRVIDLVEASRFELLEALAEQLAERVLAEFAVPWLRL</sequence>
<dbReference type="GO" id="GO:0046656">
    <property type="term" value="P:folic acid biosynthetic process"/>
    <property type="evidence" value="ECO:0007669"/>
    <property type="project" value="UniProtKB-UniRule"/>
</dbReference>
<comment type="catalytic activity">
    <reaction evidence="2 8">
        <text>7,8-dihydroneopterin = 6-hydroxymethyl-7,8-dihydropterin + glycolaldehyde</text>
        <dbReference type="Rhea" id="RHEA:10540"/>
        <dbReference type="ChEBI" id="CHEBI:17001"/>
        <dbReference type="ChEBI" id="CHEBI:17071"/>
        <dbReference type="ChEBI" id="CHEBI:44841"/>
        <dbReference type="EC" id="4.1.2.25"/>
    </reaction>
</comment>
<evidence type="ECO:0000313" key="11">
    <source>
        <dbReference type="Proteomes" id="UP000259273"/>
    </source>
</evidence>
<feature type="domain" description="Dihydroneopterin aldolase/epimerase" evidence="9">
    <location>
        <begin position="5"/>
        <end position="95"/>
    </location>
</feature>
<gene>
    <name evidence="10" type="primary">folB</name>
    <name evidence="10" type="ORF">DCP75_05490</name>
</gene>
<dbReference type="UniPathway" id="UPA00077">
    <property type="reaction ID" value="UER00154"/>
</dbReference>
<dbReference type="Proteomes" id="UP000259273">
    <property type="component" value="Unassembled WGS sequence"/>
</dbReference>
<comment type="similarity">
    <text evidence="4 8">Belongs to the DHNA family.</text>
</comment>
<dbReference type="InterPro" id="IPR006157">
    <property type="entry name" value="FolB_dom"/>
</dbReference>
<comment type="catalytic activity">
    <reaction evidence="1">
        <text>7,8-dihydroneopterin = 7,8-dihydromonapterin</text>
        <dbReference type="Rhea" id="RHEA:45328"/>
        <dbReference type="ChEBI" id="CHEBI:17001"/>
        <dbReference type="ChEBI" id="CHEBI:71175"/>
        <dbReference type="EC" id="5.1.99.8"/>
    </reaction>
</comment>
<proteinExistence type="inferred from homology"/>
<dbReference type="AlphaFoldDB" id="A0A3C1KL26"/>
<protein>
    <recommendedName>
        <fullName evidence="8">7,8-dihydroneopterin aldolase</fullName>
        <ecNumber evidence="8">4.1.2.25</ecNumber>
    </recommendedName>
</protein>
<evidence type="ECO:0000256" key="4">
    <source>
        <dbReference type="ARBA" id="ARBA00005708"/>
    </source>
</evidence>
<dbReference type="EMBL" id="DMND01000079">
    <property type="protein sequence ID" value="HAN27163.1"/>
    <property type="molecule type" value="Genomic_DNA"/>
</dbReference>
<dbReference type="NCBIfam" id="TIGR00526">
    <property type="entry name" value="folB_dom"/>
    <property type="match status" value="1"/>
</dbReference>
<evidence type="ECO:0000256" key="1">
    <source>
        <dbReference type="ARBA" id="ARBA00000693"/>
    </source>
</evidence>
<dbReference type="InterPro" id="IPR006156">
    <property type="entry name" value="Dihydroneopterin_aldolase"/>
</dbReference>
<evidence type="ECO:0000256" key="8">
    <source>
        <dbReference type="RuleBase" id="RU362079"/>
    </source>
</evidence>
<dbReference type="SMART" id="SM00905">
    <property type="entry name" value="FolB"/>
    <property type="match status" value="1"/>
</dbReference>
<feature type="non-terminal residue" evidence="10">
    <location>
        <position position="95"/>
    </location>
</feature>
<organism evidence="10 11">
    <name type="scientific">Haliea salexigens</name>
    <dbReference type="NCBI Taxonomy" id="287487"/>
    <lineage>
        <taxon>Bacteria</taxon>
        <taxon>Pseudomonadati</taxon>
        <taxon>Pseudomonadota</taxon>
        <taxon>Gammaproteobacteria</taxon>
        <taxon>Cellvibrionales</taxon>
        <taxon>Halieaceae</taxon>
        <taxon>Haliea</taxon>
    </lineage>
</organism>
<evidence type="ECO:0000256" key="2">
    <source>
        <dbReference type="ARBA" id="ARBA00001353"/>
    </source>
</evidence>
<dbReference type="SUPFAM" id="SSF55620">
    <property type="entry name" value="Tetrahydrobiopterin biosynthesis enzymes-like"/>
    <property type="match status" value="1"/>
</dbReference>
<dbReference type="Pfam" id="PF02152">
    <property type="entry name" value="FolB"/>
    <property type="match status" value="1"/>
</dbReference>
<dbReference type="STRING" id="1121937.GCA_000423125_02660"/>
<dbReference type="PANTHER" id="PTHR42844:SF1">
    <property type="entry name" value="DIHYDRONEOPTERIN ALDOLASE 1-RELATED"/>
    <property type="match status" value="1"/>
</dbReference>
<reference evidence="10 11" key="1">
    <citation type="journal article" date="2018" name="Nat. Biotechnol.">
        <title>A standardized bacterial taxonomy based on genome phylogeny substantially revises the tree of life.</title>
        <authorList>
            <person name="Parks D.H."/>
            <person name="Chuvochina M."/>
            <person name="Waite D.W."/>
            <person name="Rinke C."/>
            <person name="Skarshewski A."/>
            <person name="Chaumeil P.A."/>
            <person name="Hugenholtz P."/>
        </authorList>
    </citation>
    <scope>NUCLEOTIDE SEQUENCE [LARGE SCALE GENOMIC DNA]</scope>
    <source>
        <strain evidence="10">UBA9158</strain>
    </source>
</reference>
<evidence type="ECO:0000256" key="3">
    <source>
        <dbReference type="ARBA" id="ARBA00005013"/>
    </source>
</evidence>
<dbReference type="EC" id="4.1.2.25" evidence="8"/>
<dbReference type="GO" id="GO:0046654">
    <property type="term" value="P:tetrahydrofolate biosynthetic process"/>
    <property type="evidence" value="ECO:0007669"/>
    <property type="project" value="UniProtKB-UniRule"/>
</dbReference>
<comment type="pathway">
    <text evidence="3 8">Cofactor biosynthesis; tetrahydrofolate biosynthesis; 2-amino-4-hydroxy-6-hydroxymethyl-7,8-dihydropteridine diphosphate from 7,8-dihydroneopterin triphosphate: step 3/4.</text>
</comment>
<dbReference type="NCBIfam" id="TIGR00525">
    <property type="entry name" value="folB"/>
    <property type="match status" value="1"/>
</dbReference>
<evidence type="ECO:0000256" key="5">
    <source>
        <dbReference type="ARBA" id="ARBA00022909"/>
    </source>
</evidence>
<keyword evidence="5 8" id="KW-0289">Folate biosynthesis</keyword>
<evidence type="ECO:0000256" key="7">
    <source>
        <dbReference type="ARBA" id="ARBA00023239"/>
    </source>
</evidence>
<accession>A0A3C1KL26</accession>
<keyword evidence="6" id="KW-0413">Isomerase</keyword>
<evidence type="ECO:0000259" key="9">
    <source>
        <dbReference type="SMART" id="SM00905"/>
    </source>
</evidence>
<evidence type="ECO:0000313" key="10">
    <source>
        <dbReference type="EMBL" id="HAN27163.1"/>
    </source>
</evidence>
<dbReference type="GO" id="GO:0016853">
    <property type="term" value="F:isomerase activity"/>
    <property type="evidence" value="ECO:0007669"/>
    <property type="project" value="UniProtKB-KW"/>
</dbReference>
<dbReference type="Gene3D" id="3.30.1130.10">
    <property type="match status" value="1"/>
</dbReference>
<dbReference type="GO" id="GO:0005737">
    <property type="term" value="C:cytoplasm"/>
    <property type="evidence" value="ECO:0007669"/>
    <property type="project" value="TreeGrafter"/>
</dbReference>
<comment type="function">
    <text evidence="8">Catalyzes the conversion of 7,8-dihydroneopterin to 6-hydroxymethyl-7,8-dihydropterin.</text>
</comment>
<dbReference type="InterPro" id="IPR043133">
    <property type="entry name" value="GTP-CH-I_C/QueF"/>
</dbReference>
<keyword evidence="7 8" id="KW-0456">Lyase</keyword>
<dbReference type="PANTHER" id="PTHR42844">
    <property type="entry name" value="DIHYDRONEOPTERIN ALDOLASE 1-RELATED"/>
    <property type="match status" value="1"/>
</dbReference>
<dbReference type="FunFam" id="3.30.1130.10:FF:000002">
    <property type="entry name" value="7,8-dihydroneopterin aldolase"/>
    <property type="match status" value="1"/>
</dbReference>
<evidence type="ECO:0000256" key="6">
    <source>
        <dbReference type="ARBA" id="ARBA00023235"/>
    </source>
</evidence>